<dbReference type="SUPFAM" id="SSF141371">
    <property type="entry name" value="PilZ domain-like"/>
    <property type="match status" value="1"/>
</dbReference>
<dbReference type="AlphaFoldDB" id="A0A6J7HBF5"/>
<sequence length="240" mass="25430">MNDVFGQDRPERGSVLHVVLEGVPLTSTAGASSEHELVAEVPLSRSGRRARVALGAMLQVSWGSRGKVRTRTYQVADVVTPVGGRPDWRLIPVAPADEGTRRAVPRHTVALPAVLVVDDVRLAGETVDISVAGVRLSFPPADIATHPLPEPGTEGELAVLVAGERTAVPVTVVRSGLLPDGTRDVRVYLTGDLDTDRRRLRDFILAAAPEDDVPAGPQPGPEPKPEPEPAQSNEEPVSAS</sequence>
<feature type="domain" description="PilZ" evidence="2">
    <location>
        <begin position="101"/>
        <end position="205"/>
    </location>
</feature>
<feature type="region of interest" description="Disordered" evidence="1">
    <location>
        <begin position="206"/>
        <end position="240"/>
    </location>
</feature>
<organism evidence="3">
    <name type="scientific">freshwater metagenome</name>
    <dbReference type="NCBI Taxonomy" id="449393"/>
    <lineage>
        <taxon>unclassified sequences</taxon>
        <taxon>metagenomes</taxon>
        <taxon>ecological metagenomes</taxon>
    </lineage>
</organism>
<dbReference type="Gene3D" id="2.40.10.220">
    <property type="entry name" value="predicted glycosyltransferase like domains"/>
    <property type="match status" value="1"/>
</dbReference>
<evidence type="ECO:0000256" key="1">
    <source>
        <dbReference type="SAM" id="MobiDB-lite"/>
    </source>
</evidence>
<proteinExistence type="predicted"/>
<reference evidence="3" key="1">
    <citation type="submission" date="2020-05" db="EMBL/GenBank/DDBJ databases">
        <authorList>
            <person name="Chiriac C."/>
            <person name="Salcher M."/>
            <person name="Ghai R."/>
            <person name="Kavagutti S V."/>
        </authorList>
    </citation>
    <scope>NUCLEOTIDE SEQUENCE</scope>
</reference>
<protein>
    <submittedName>
        <fullName evidence="3">Unannotated protein</fullName>
    </submittedName>
</protein>
<dbReference type="EMBL" id="CAFBMQ010000183">
    <property type="protein sequence ID" value="CAB4916954.1"/>
    <property type="molecule type" value="Genomic_DNA"/>
</dbReference>
<evidence type="ECO:0000259" key="2">
    <source>
        <dbReference type="Pfam" id="PF07238"/>
    </source>
</evidence>
<gene>
    <name evidence="3" type="ORF">UFOPK3609_01195</name>
</gene>
<accession>A0A6J7HBF5</accession>
<dbReference type="Pfam" id="PF07238">
    <property type="entry name" value="PilZ"/>
    <property type="match status" value="1"/>
</dbReference>
<evidence type="ECO:0000313" key="3">
    <source>
        <dbReference type="EMBL" id="CAB4916954.1"/>
    </source>
</evidence>
<name>A0A6J7HBF5_9ZZZZ</name>
<dbReference type="GO" id="GO:0035438">
    <property type="term" value="F:cyclic-di-GMP binding"/>
    <property type="evidence" value="ECO:0007669"/>
    <property type="project" value="InterPro"/>
</dbReference>
<dbReference type="InterPro" id="IPR009875">
    <property type="entry name" value="PilZ_domain"/>
</dbReference>